<keyword evidence="3" id="KW-1185">Reference proteome</keyword>
<protein>
    <submittedName>
        <fullName evidence="2">Uncharacterized protein</fullName>
    </submittedName>
</protein>
<dbReference type="RefSeq" id="WP_152947065.1">
    <property type="nucleotide sequence ID" value="NZ_WHYR01000027.1"/>
</dbReference>
<name>A0A6N7IRK2_9FIRM</name>
<keyword evidence="1" id="KW-0812">Transmembrane</keyword>
<gene>
    <name evidence="2" type="ORF">GFC01_10555</name>
</gene>
<dbReference type="Proteomes" id="UP000441717">
    <property type="component" value="Unassembled WGS sequence"/>
</dbReference>
<sequence>MSFKARAEYGRSPFILFAGLFSGTIMLVIWMNGGLPKDKYDTTIKELFADSEEDLIRFFRPDANPGNPAIEYRVSPCEEKKKAEQVIEMIFRKGDITLFLLDRKRWVQALASGRIEKLGPRRYRWNGSGSLPVAQMQPVKILPPLRCCFPDSRGITLPLFSEHFLSLEAECFDGVQPRRLSGRVIPEENANHC</sequence>
<organism evidence="2 3">
    <name type="scientific">Desulfofundulus thermobenzoicus</name>
    <dbReference type="NCBI Taxonomy" id="29376"/>
    <lineage>
        <taxon>Bacteria</taxon>
        <taxon>Bacillati</taxon>
        <taxon>Bacillota</taxon>
        <taxon>Clostridia</taxon>
        <taxon>Eubacteriales</taxon>
        <taxon>Peptococcaceae</taxon>
        <taxon>Desulfofundulus</taxon>
    </lineage>
</organism>
<evidence type="ECO:0000256" key="1">
    <source>
        <dbReference type="SAM" id="Phobius"/>
    </source>
</evidence>
<dbReference type="AlphaFoldDB" id="A0A6N7IRK2"/>
<keyword evidence="1" id="KW-1133">Transmembrane helix</keyword>
<accession>A0A6N7IRK2</accession>
<feature type="transmembrane region" description="Helical" evidence="1">
    <location>
        <begin position="12"/>
        <end position="31"/>
    </location>
</feature>
<reference evidence="2 3" key="1">
    <citation type="submission" date="2019-10" db="EMBL/GenBank/DDBJ databases">
        <title>Comparative genomics of sulfur disproportionating microorganisms.</title>
        <authorList>
            <person name="Ward L.M."/>
            <person name="Bertran E."/>
            <person name="Johnston D."/>
        </authorList>
    </citation>
    <scope>NUCLEOTIDE SEQUENCE [LARGE SCALE GENOMIC DNA]</scope>
    <source>
        <strain evidence="2 3">DSM 14055</strain>
    </source>
</reference>
<proteinExistence type="predicted"/>
<evidence type="ECO:0000313" key="2">
    <source>
        <dbReference type="EMBL" id="MQL52694.1"/>
    </source>
</evidence>
<keyword evidence="1" id="KW-0472">Membrane</keyword>
<evidence type="ECO:0000313" key="3">
    <source>
        <dbReference type="Proteomes" id="UP000441717"/>
    </source>
</evidence>
<comment type="caution">
    <text evidence="2">The sequence shown here is derived from an EMBL/GenBank/DDBJ whole genome shotgun (WGS) entry which is preliminary data.</text>
</comment>
<dbReference type="EMBL" id="WHYR01000027">
    <property type="protein sequence ID" value="MQL52694.1"/>
    <property type="molecule type" value="Genomic_DNA"/>
</dbReference>